<sequence length="127" mass="13668">MSSLKRKGDVGAADASKKAKTNGSITSFFGPPKTKPVSATASSSPSTSTPESSNPASKFDKVAWVATLTPEQKKHLALEINTLDPSWLALLKDEIVKPEFIALKKFIEGEVRSGQTVFPPSEDVYSW</sequence>
<keyword evidence="2" id="KW-1185">Reference proteome</keyword>
<proteinExistence type="predicted"/>
<name>A0ACC1N781_9PEZI</name>
<gene>
    <name evidence="1" type="ORF">NUW58_g8441</name>
</gene>
<evidence type="ECO:0000313" key="2">
    <source>
        <dbReference type="Proteomes" id="UP001143856"/>
    </source>
</evidence>
<evidence type="ECO:0000313" key="1">
    <source>
        <dbReference type="EMBL" id="KAJ2975140.1"/>
    </source>
</evidence>
<comment type="caution">
    <text evidence="1">The sequence shown here is derived from an EMBL/GenBank/DDBJ whole genome shotgun (WGS) entry which is preliminary data.</text>
</comment>
<accession>A0ACC1N781</accession>
<dbReference type="EMBL" id="JAPDGR010002578">
    <property type="protein sequence ID" value="KAJ2975140.1"/>
    <property type="molecule type" value="Genomic_DNA"/>
</dbReference>
<dbReference type="Proteomes" id="UP001143856">
    <property type="component" value="Unassembled WGS sequence"/>
</dbReference>
<reference evidence="1" key="1">
    <citation type="submission" date="2022-10" db="EMBL/GenBank/DDBJ databases">
        <title>Genome Sequence of Xylaria curta.</title>
        <authorList>
            <person name="Buettner E."/>
        </authorList>
    </citation>
    <scope>NUCLEOTIDE SEQUENCE</scope>
    <source>
        <strain evidence="1">Babe10</strain>
    </source>
</reference>
<organism evidence="1 2">
    <name type="scientific">Xylaria curta</name>
    <dbReference type="NCBI Taxonomy" id="42375"/>
    <lineage>
        <taxon>Eukaryota</taxon>
        <taxon>Fungi</taxon>
        <taxon>Dikarya</taxon>
        <taxon>Ascomycota</taxon>
        <taxon>Pezizomycotina</taxon>
        <taxon>Sordariomycetes</taxon>
        <taxon>Xylariomycetidae</taxon>
        <taxon>Xylariales</taxon>
        <taxon>Xylariaceae</taxon>
        <taxon>Xylaria</taxon>
    </lineage>
</organism>
<protein>
    <submittedName>
        <fullName evidence="1">Uncharacterized protein</fullName>
    </submittedName>
</protein>